<organism evidence="1 2">
    <name type="scientific">Catharanthus roseus</name>
    <name type="common">Madagascar periwinkle</name>
    <name type="synonym">Vinca rosea</name>
    <dbReference type="NCBI Taxonomy" id="4058"/>
    <lineage>
        <taxon>Eukaryota</taxon>
        <taxon>Viridiplantae</taxon>
        <taxon>Streptophyta</taxon>
        <taxon>Embryophyta</taxon>
        <taxon>Tracheophyta</taxon>
        <taxon>Spermatophyta</taxon>
        <taxon>Magnoliopsida</taxon>
        <taxon>eudicotyledons</taxon>
        <taxon>Gunneridae</taxon>
        <taxon>Pentapetalae</taxon>
        <taxon>asterids</taxon>
        <taxon>lamiids</taxon>
        <taxon>Gentianales</taxon>
        <taxon>Apocynaceae</taxon>
        <taxon>Rauvolfioideae</taxon>
        <taxon>Vinceae</taxon>
        <taxon>Catharanthinae</taxon>
        <taxon>Catharanthus</taxon>
    </lineage>
</organism>
<name>A0ACC0A6M3_CATRO</name>
<sequence>MYCDFWSSSDQDELFKLIISSSGGRNINNYAAQQQAPNDTVSRQHPPAAVGGPRKKASSTAADESPAAESLRKMIHRDVERQRRQEMAALHQSLRLLIPSQFIQGKRSISDHMDGAVRYIKHMQKKTQDLKNKRDRINKLMNLNFSKAANVASSQTSFDQTNTNIEVTYKVAPRILEINVITVLKGGLPLSRVLNVLVLQGISIKSSISTPIQDKILHIIQIEVNEERNIDQNELQGKLMGLIFNL</sequence>
<evidence type="ECO:0000313" key="1">
    <source>
        <dbReference type="EMBL" id="KAI5655592.1"/>
    </source>
</evidence>
<proteinExistence type="predicted"/>
<comment type="caution">
    <text evidence="1">The sequence shown here is derived from an EMBL/GenBank/DDBJ whole genome shotgun (WGS) entry which is preliminary data.</text>
</comment>
<reference evidence="2" key="1">
    <citation type="journal article" date="2023" name="Nat. Plants">
        <title>Single-cell RNA sequencing provides a high-resolution roadmap for understanding the multicellular compartmentation of specialized metabolism.</title>
        <authorList>
            <person name="Sun S."/>
            <person name="Shen X."/>
            <person name="Li Y."/>
            <person name="Li Y."/>
            <person name="Wang S."/>
            <person name="Li R."/>
            <person name="Zhang H."/>
            <person name="Shen G."/>
            <person name="Guo B."/>
            <person name="Wei J."/>
            <person name="Xu J."/>
            <person name="St-Pierre B."/>
            <person name="Chen S."/>
            <person name="Sun C."/>
        </authorList>
    </citation>
    <scope>NUCLEOTIDE SEQUENCE [LARGE SCALE GENOMIC DNA]</scope>
</reference>
<protein>
    <submittedName>
        <fullName evidence="1">Uncharacterized protein</fullName>
    </submittedName>
</protein>
<gene>
    <name evidence="1" type="ORF">M9H77_32779</name>
</gene>
<dbReference type="EMBL" id="CM044707">
    <property type="protein sequence ID" value="KAI5655592.1"/>
    <property type="molecule type" value="Genomic_DNA"/>
</dbReference>
<dbReference type="Proteomes" id="UP001060085">
    <property type="component" value="Linkage Group LG07"/>
</dbReference>
<keyword evidence="2" id="KW-1185">Reference proteome</keyword>
<evidence type="ECO:0000313" key="2">
    <source>
        <dbReference type="Proteomes" id="UP001060085"/>
    </source>
</evidence>
<accession>A0ACC0A6M3</accession>